<dbReference type="PANTHER" id="PTHR23346:SF7">
    <property type="entry name" value="STALLED RIBOSOME SENSOR GCN1"/>
    <property type="match status" value="1"/>
</dbReference>
<feature type="domain" description="EF-hand" evidence="4">
    <location>
        <begin position="71"/>
        <end position="106"/>
    </location>
</feature>
<dbReference type="Gene3D" id="1.25.10.10">
    <property type="entry name" value="Leucine-rich Repeat Variant"/>
    <property type="match status" value="1"/>
</dbReference>
<evidence type="ECO:0000256" key="3">
    <source>
        <dbReference type="SAM" id="MobiDB-lite"/>
    </source>
</evidence>
<feature type="compositionally biased region" description="Low complexity" evidence="3">
    <location>
        <begin position="458"/>
        <end position="470"/>
    </location>
</feature>
<evidence type="ECO:0000313" key="6">
    <source>
        <dbReference type="Proteomes" id="UP001189429"/>
    </source>
</evidence>
<feature type="region of interest" description="Disordered" evidence="3">
    <location>
        <begin position="458"/>
        <end position="512"/>
    </location>
</feature>
<dbReference type="EMBL" id="CAUYUJ010016982">
    <property type="protein sequence ID" value="CAK0870629.1"/>
    <property type="molecule type" value="Genomic_DNA"/>
</dbReference>
<dbReference type="InterPro" id="IPR021133">
    <property type="entry name" value="HEAT_type_2"/>
</dbReference>
<dbReference type="PANTHER" id="PTHR23346">
    <property type="entry name" value="TRANSLATIONAL ACTIVATOR GCN1-RELATED"/>
    <property type="match status" value="1"/>
</dbReference>
<feature type="region of interest" description="Disordered" evidence="3">
    <location>
        <begin position="169"/>
        <end position="188"/>
    </location>
</feature>
<feature type="repeat" description="HEAT" evidence="2">
    <location>
        <begin position="698"/>
        <end position="736"/>
    </location>
</feature>
<protein>
    <recommendedName>
        <fullName evidence="4">EF-hand domain-containing protein</fullName>
    </recommendedName>
</protein>
<reference evidence="5" key="1">
    <citation type="submission" date="2023-10" db="EMBL/GenBank/DDBJ databases">
        <authorList>
            <person name="Chen Y."/>
            <person name="Shah S."/>
            <person name="Dougan E. K."/>
            <person name="Thang M."/>
            <person name="Chan C."/>
        </authorList>
    </citation>
    <scope>NUCLEOTIDE SEQUENCE [LARGE SCALE GENOMIC DNA]</scope>
</reference>
<dbReference type="InterPro" id="IPR016024">
    <property type="entry name" value="ARM-type_fold"/>
</dbReference>
<dbReference type="InterPro" id="IPR002048">
    <property type="entry name" value="EF_hand_dom"/>
</dbReference>
<feature type="compositionally biased region" description="Low complexity" evidence="3">
    <location>
        <begin position="327"/>
        <end position="347"/>
    </location>
</feature>
<dbReference type="Pfam" id="PF24987">
    <property type="entry name" value="HEAT_EF3_N"/>
    <property type="match status" value="1"/>
</dbReference>
<evidence type="ECO:0000256" key="2">
    <source>
        <dbReference type="PROSITE-ProRule" id="PRU00103"/>
    </source>
</evidence>
<dbReference type="InterPro" id="IPR011992">
    <property type="entry name" value="EF-hand-dom_pair"/>
</dbReference>
<name>A0ABN9VCF2_9DINO</name>
<dbReference type="PROSITE" id="PS50222">
    <property type="entry name" value="EF_HAND_2"/>
    <property type="match status" value="1"/>
</dbReference>
<comment type="caution">
    <text evidence="5">The sequence shown here is derived from an EMBL/GenBank/DDBJ whole genome shotgun (WGS) entry which is preliminary data.</text>
</comment>
<proteinExistence type="predicted"/>
<feature type="compositionally biased region" description="Gly residues" evidence="3">
    <location>
        <begin position="471"/>
        <end position="481"/>
    </location>
</feature>
<evidence type="ECO:0000259" key="4">
    <source>
        <dbReference type="PROSITE" id="PS50222"/>
    </source>
</evidence>
<evidence type="ECO:0000256" key="1">
    <source>
        <dbReference type="ARBA" id="ARBA00022737"/>
    </source>
</evidence>
<keyword evidence="1" id="KW-0677">Repeat</keyword>
<dbReference type="Proteomes" id="UP001189429">
    <property type="component" value="Unassembled WGS sequence"/>
</dbReference>
<feature type="region of interest" description="Disordered" evidence="3">
    <location>
        <begin position="49"/>
        <end position="73"/>
    </location>
</feature>
<dbReference type="InterPro" id="IPR011989">
    <property type="entry name" value="ARM-like"/>
</dbReference>
<feature type="region of interest" description="Disordered" evidence="3">
    <location>
        <begin position="283"/>
        <end position="408"/>
    </location>
</feature>
<keyword evidence="6" id="KW-1185">Reference proteome</keyword>
<feature type="compositionally biased region" description="Basic and acidic residues" evidence="3">
    <location>
        <begin position="351"/>
        <end position="364"/>
    </location>
</feature>
<evidence type="ECO:0000313" key="5">
    <source>
        <dbReference type="EMBL" id="CAK0870629.1"/>
    </source>
</evidence>
<accession>A0ABN9VCF2</accession>
<feature type="compositionally biased region" description="Basic and acidic residues" evidence="3">
    <location>
        <begin position="390"/>
        <end position="401"/>
    </location>
</feature>
<dbReference type="SUPFAM" id="SSF47473">
    <property type="entry name" value="EF-hand"/>
    <property type="match status" value="1"/>
</dbReference>
<organism evidence="5 6">
    <name type="scientific">Prorocentrum cordatum</name>
    <dbReference type="NCBI Taxonomy" id="2364126"/>
    <lineage>
        <taxon>Eukaryota</taxon>
        <taxon>Sar</taxon>
        <taxon>Alveolata</taxon>
        <taxon>Dinophyceae</taxon>
        <taxon>Prorocentrales</taxon>
        <taxon>Prorocentraceae</taxon>
        <taxon>Prorocentrum</taxon>
    </lineage>
</organism>
<feature type="compositionally biased region" description="Low complexity" evidence="3">
    <location>
        <begin position="283"/>
        <end position="311"/>
    </location>
</feature>
<feature type="compositionally biased region" description="Basic and acidic residues" evidence="3">
    <location>
        <begin position="53"/>
        <end position="73"/>
    </location>
</feature>
<dbReference type="SUPFAM" id="SSF48371">
    <property type="entry name" value="ARM repeat"/>
    <property type="match status" value="1"/>
</dbReference>
<feature type="compositionally biased region" description="Low complexity" evidence="3">
    <location>
        <begin position="365"/>
        <end position="388"/>
    </location>
</feature>
<dbReference type="PROSITE" id="PS50077">
    <property type="entry name" value="HEAT_REPEAT"/>
    <property type="match status" value="1"/>
</dbReference>
<gene>
    <name evidence="5" type="ORF">PCOR1329_LOCUS56684</name>
</gene>
<dbReference type="Pfam" id="PF24984">
    <property type="entry name" value="HEAT_EF3_GNC1"/>
    <property type="match status" value="1"/>
</dbReference>
<dbReference type="Gene3D" id="1.10.238.10">
    <property type="entry name" value="EF-hand"/>
    <property type="match status" value="1"/>
</dbReference>
<sequence length="900" mass="94809">MLCRDMGRSVAEGLSASDFFKMVDDDSAQGCYCEDEELRSLLVEIPAPAADEDVGREAPRESSKEEEGLQGRDEMKQRLFRRLDTNHDGLLLSPELWPFVVRTGFDGSEAEWEEEYAMLCRDMGRSVAEGLSASDFFKMLDDDSSQGCYCEDEELRSLLVEIGAVAADDAAGQEAPGQSSQEEEVQGREAMKQTLFRRLDTNSDGLLLSPELWPFVVKTGFDGSEAEWEEEYAMLCRDMGRSVAEGLSASDFFKMVDDDSEQGCYCEDEELRSLLVEIPAPAADGAASRRPRPAAVSSVAARSPTVTSAPARAPPSKPAEGPQSAEAPDPWGAAVPDPWAAPAAKAAAKGRKGEKGKGKGKDRAAGPAGAAPRQQAPAAPPQDNWAQWRDSGKLGPEHDPSKPALNAAKLLEASRAALAARKAREAQEVEQEAAEIAAAALGAGAPARPPAAGLLEAPRAPAAARPARGAEGAGRPPGEGGEGLREAGAPGQRPGSGAGASGGPPPPAARVPKVASMSEALGQIGYALCQLATGEAGAAGDLVTAVLGSPSTPHALAVASSAMRSMLQGRFGEAETLLALDELVFLPGAGDASVLHGLGELARCIGVHGAPFLNKAMLPALVKVDDKARSVRLAAESATREIMSSNSRFAFEALLPALTAALDLKRSPTMKLHAMRLIAECWRGRDGEAAVSHKLPQLLPAVVALLVDTVSEVRAAAVDTVKVLFRLCRSRDLEPFYSDILACAQGTKDGDVSACVRELAEVVFVQQVEASALAVVLPVLIKALRTRNLRTQRQACIIAKNMCGLVSAVADVTPFTPQLLPQLERISEDASDPDVRAVAGRACASLAEAADLDIVGSVRQDGCARSSTAHSTTLSRGRARGATFWRHALRPFALSFWSTL</sequence>